<evidence type="ECO:0000256" key="3">
    <source>
        <dbReference type="SAM" id="MobiDB-lite"/>
    </source>
</evidence>
<protein>
    <submittedName>
        <fullName evidence="6">La-related protein 1C-like</fullName>
    </submittedName>
</protein>
<dbReference type="AlphaFoldDB" id="A0A6J1AC34"/>
<dbReference type="Pfam" id="PF05383">
    <property type="entry name" value="La"/>
    <property type="match status" value="1"/>
</dbReference>
<dbReference type="GeneID" id="110416542"/>
<feature type="domain" description="HTH La-type RNA-binding" evidence="4">
    <location>
        <begin position="386"/>
        <end position="475"/>
    </location>
</feature>
<dbReference type="InterPro" id="IPR036390">
    <property type="entry name" value="WH_DNA-bd_sf"/>
</dbReference>
<evidence type="ECO:0000256" key="1">
    <source>
        <dbReference type="ARBA" id="ARBA00022884"/>
    </source>
</evidence>
<evidence type="ECO:0000313" key="6">
    <source>
        <dbReference type="RefSeq" id="XP_021284224.1"/>
    </source>
</evidence>
<feature type="compositionally biased region" description="Low complexity" evidence="3">
    <location>
        <begin position="91"/>
        <end position="106"/>
    </location>
</feature>
<feature type="compositionally biased region" description="Low complexity" evidence="3">
    <location>
        <begin position="71"/>
        <end position="83"/>
    </location>
</feature>
<feature type="region of interest" description="Disordered" evidence="3">
    <location>
        <begin position="507"/>
        <end position="551"/>
    </location>
</feature>
<dbReference type="InterPro" id="IPR036388">
    <property type="entry name" value="WH-like_DNA-bd_sf"/>
</dbReference>
<dbReference type="CDD" id="cd07323">
    <property type="entry name" value="LAM"/>
    <property type="match status" value="1"/>
</dbReference>
<name>A0A6J1AC34_9ROSI</name>
<feature type="compositionally biased region" description="Polar residues" evidence="3">
    <location>
        <begin position="507"/>
        <end position="518"/>
    </location>
</feature>
<keyword evidence="5" id="KW-1185">Reference proteome</keyword>
<evidence type="ECO:0000313" key="5">
    <source>
        <dbReference type="Proteomes" id="UP000504621"/>
    </source>
</evidence>
<feature type="compositionally biased region" description="Low complexity" evidence="3">
    <location>
        <begin position="43"/>
        <end position="60"/>
    </location>
</feature>
<sequence>MAMTADSSSPRDGGLNSPQFRRKNLPSPWAQVVRGESESILAVHHTPSSPSSATSPPVASLPEQTTFSDCSPSKAASSSSSSSSPPPDNLAADGGSDSNSNNNAAARSKKPAWNKPSNGVVEVSPVMGAASWPALSEAARASPKSLADSSSKTVPDGSLSTSQGPVIPQSTQKQGTSNANPTSTPNRTMSGRQRSSKRGGSGGGNNSASGPPQSGFSHQHPPPPPPPPPFPVLQIPPNSYGNYVPAMPDPSMRDPQYRSNNWENRPVGGFASQSHNDHRHSSRRGGNYGPRGDGGYHNNYGGRRDQDRGNYGNGRDGHIQHQRAPPRGFPRPPPPSAHSFVPPQPVRPFVNPIGYPEFIYFPTMPMEPFRGMPLFTHAPPPAMIMPVPELPLPALLLHQIDYYFSDANLVKDEFLKSNMDDQGWVPISLIAGFPRVKSLTSNIQLILDSLRSSTIVEVQDDKVRRLNEWMKWIPSRVSTESGILSPGASSSDMLASSFQQITVKEGSINQSKAGNVNPHSEDTSGRHPSELVGHSQLCNGEGSEDTCLDQN</sequence>
<feature type="compositionally biased region" description="Polar residues" evidence="3">
    <location>
        <begin position="1"/>
        <end position="10"/>
    </location>
</feature>
<reference evidence="6" key="1">
    <citation type="submission" date="2025-08" db="UniProtKB">
        <authorList>
            <consortium name="RefSeq"/>
        </authorList>
    </citation>
    <scope>IDENTIFICATION</scope>
    <source>
        <tissue evidence="6">Leaf</tissue>
    </source>
</reference>
<dbReference type="InterPro" id="IPR045180">
    <property type="entry name" value="La_dom_prot"/>
</dbReference>
<dbReference type="Gene3D" id="1.10.10.10">
    <property type="entry name" value="Winged helix-like DNA-binding domain superfamily/Winged helix DNA-binding domain"/>
    <property type="match status" value="1"/>
</dbReference>
<feature type="compositionally biased region" description="Basic and acidic residues" evidence="3">
    <location>
        <begin position="519"/>
        <end position="529"/>
    </location>
</feature>
<dbReference type="InterPro" id="IPR006630">
    <property type="entry name" value="La_HTH"/>
</dbReference>
<feature type="compositionally biased region" description="Polar residues" evidence="3">
    <location>
        <begin position="147"/>
        <end position="189"/>
    </location>
</feature>
<accession>A0A6J1AC34</accession>
<feature type="region of interest" description="Disordered" evidence="3">
    <location>
        <begin position="136"/>
        <end position="338"/>
    </location>
</feature>
<dbReference type="Proteomes" id="UP000504621">
    <property type="component" value="Unplaced"/>
</dbReference>
<dbReference type="PROSITE" id="PS50961">
    <property type="entry name" value="HTH_LA"/>
    <property type="match status" value="1"/>
</dbReference>
<feature type="compositionally biased region" description="Pro residues" evidence="3">
    <location>
        <begin position="220"/>
        <end position="231"/>
    </location>
</feature>
<feature type="compositionally biased region" description="Gly residues" evidence="3">
    <location>
        <begin position="286"/>
        <end position="295"/>
    </location>
</feature>
<dbReference type="GO" id="GO:0003723">
    <property type="term" value="F:RNA binding"/>
    <property type="evidence" value="ECO:0007669"/>
    <property type="project" value="UniProtKB-UniRule"/>
</dbReference>
<feature type="compositionally biased region" description="Acidic residues" evidence="3">
    <location>
        <begin position="542"/>
        <end position="551"/>
    </location>
</feature>
<dbReference type="OrthoDB" id="340227at2759"/>
<dbReference type="PANTHER" id="PTHR22792">
    <property type="entry name" value="LUPUS LA PROTEIN-RELATED"/>
    <property type="match status" value="1"/>
</dbReference>
<dbReference type="SUPFAM" id="SSF46785">
    <property type="entry name" value="Winged helix' DNA-binding domain"/>
    <property type="match status" value="1"/>
</dbReference>
<keyword evidence="1 2" id="KW-0694">RNA-binding</keyword>
<organism evidence="5 6">
    <name type="scientific">Herrania umbratica</name>
    <dbReference type="NCBI Taxonomy" id="108875"/>
    <lineage>
        <taxon>Eukaryota</taxon>
        <taxon>Viridiplantae</taxon>
        <taxon>Streptophyta</taxon>
        <taxon>Embryophyta</taxon>
        <taxon>Tracheophyta</taxon>
        <taxon>Spermatophyta</taxon>
        <taxon>Magnoliopsida</taxon>
        <taxon>eudicotyledons</taxon>
        <taxon>Gunneridae</taxon>
        <taxon>Pentapetalae</taxon>
        <taxon>rosids</taxon>
        <taxon>malvids</taxon>
        <taxon>Malvales</taxon>
        <taxon>Malvaceae</taxon>
        <taxon>Byttnerioideae</taxon>
        <taxon>Herrania</taxon>
    </lineage>
</organism>
<proteinExistence type="predicted"/>
<feature type="compositionally biased region" description="Pro residues" evidence="3">
    <location>
        <begin position="327"/>
        <end position="338"/>
    </location>
</feature>
<evidence type="ECO:0000256" key="2">
    <source>
        <dbReference type="PROSITE-ProRule" id="PRU00332"/>
    </source>
</evidence>
<dbReference type="RefSeq" id="XP_021284224.1">
    <property type="nucleotide sequence ID" value="XM_021428549.1"/>
</dbReference>
<gene>
    <name evidence="6" type="primary">LOC110416542</name>
</gene>
<feature type="compositionally biased region" description="Low complexity" evidence="3">
    <location>
        <begin position="206"/>
        <end position="219"/>
    </location>
</feature>
<dbReference type="PANTHER" id="PTHR22792:SF155">
    <property type="entry name" value="LA-RELATED PROTEIN 1C-LIKE"/>
    <property type="match status" value="1"/>
</dbReference>
<feature type="region of interest" description="Disordered" evidence="3">
    <location>
        <begin position="1"/>
        <end position="120"/>
    </location>
</feature>
<evidence type="ECO:0000259" key="4">
    <source>
        <dbReference type="PROSITE" id="PS50961"/>
    </source>
</evidence>
<dbReference type="SMART" id="SM00715">
    <property type="entry name" value="LA"/>
    <property type="match status" value="1"/>
</dbReference>